<reference evidence="1 2" key="1">
    <citation type="submission" date="2024-06" db="EMBL/GenBank/DDBJ databases">
        <title>The Natural Products Discovery Center: Release of the First 8490 Sequenced Strains for Exploring Actinobacteria Biosynthetic Diversity.</title>
        <authorList>
            <person name="Kalkreuter E."/>
            <person name="Kautsar S.A."/>
            <person name="Yang D."/>
            <person name="Bader C.D."/>
            <person name="Teijaro C.N."/>
            <person name="Fluegel L."/>
            <person name="Davis C.M."/>
            <person name="Simpson J.R."/>
            <person name="Lauterbach L."/>
            <person name="Steele A.D."/>
            <person name="Gui C."/>
            <person name="Meng S."/>
            <person name="Li G."/>
            <person name="Viehrig K."/>
            <person name="Ye F."/>
            <person name="Su P."/>
            <person name="Kiefer A.F."/>
            <person name="Nichols A."/>
            <person name="Cepeda A.J."/>
            <person name="Yan W."/>
            <person name="Fan B."/>
            <person name="Jiang Y."/>
            <person name="Adhikari A."/>
            <person name="Zheng C.-J."/>
            <person name="Schuster L."/>
            <person name="Cowan T.M."/>
            <person name="Smanski M.J."/>
            <person name="Chevrette M.G."/>
            <person name="De Carvalho L.P.S."/>
            <person name="Shen B."/>
        </authorList>
    </citation>
    <scope>NUCLEOTIDE SEQUENCE [LARGE SCALE GENOMIC DNA]</scope>
    <source>
        <strain evidence="1 2">NPDC050100</strain>
    </source>
</reference>
<accession>A0ABV3GLL4</accession>
<evidence type="ECO:0000313" key="2">
    <source>
        <dbReference type="Proteomes" id="UP001551675"/>
    </source>
</evidence>
<evidence type="ECO:0008006" key="3">
    <source>
        <dbReference type="Google" id="ProtNLM"/>
    </source>
</evidence>
<keyword evidence="2" id="KW-1185">Reference proteome</keyword>
<dbReference type="EMBL" id="JBFALK010000017">
    <property type="protein sequence ID" value="MEV0972500.1"/>
    <property type="molecule type" value="Genomic_DNA"/>
</dbReference>
<gene>
    <name evidence="1" type="ORF">AB0I59_28190</name>
</gene>
<protein>
    <recommendedName>
        <fullName evidence="3">HAD family hydrolase</fullName>
    </recommendedName>
</protein>
<comment type="caution">
    <text evidence="1">The sequence shown here is derived from an EMBL/GenBank/DDBJ whole genome shotgun (WGS) entry which is preliminary data.</text>
</comment>
<dbReference type="Proteomes" id="UP001551675">
    <property type="component" value="Unassembled WGS sequence"/>
</dbReference>
<sequence>MTSPFDAVLCDFDGVLRFHDPKVQSRIDQAYGLAPGTVLKTALSPALMGPASRGGGP</sequence>
<dbReference type="RefSeq" id="WP_358137689.1">
    <property type="nucleotide sequence ID" value="NZ_JBFALK010000017.1"/>
</dbReference>
<evidence type="ECO:0000313" key="1">
    <source>
        <dbReference type="EMBL" id="MEV0972500.1"/>
    </source>
</evidence>
<proteinExistence type="predicted"/>
<name>A0ABV3GLL4_MICGL</name>
<organism evidence="1 2">
    <name type="scientific">Microtetraspora glauca</name>
    <dbReference type="NCBI Taxonomy" id="1996"/>
    <lineage>
        <taxon>Bacteria</taxon>
        <taxon>Bacillati</taxon>
        <taxon>Actinomycetota</taxon>
        <taxon>Actinomycetes</taxon>
        <taxon>Streptosporangiales</taxon>
        <taxon>Streptosporangiaceae</taxon>
        <taxon>Microtetraspora</taxon>
    </lineage>
</organism>